<keyword evidence="3 10" id="KW-0436">Ligase</keyword>
<evidence type="ECO:0000313" key="14">
    <source>
        <dbReference type="Proteomes" id="UP000663859"/>
    </source>
</evidence>
<dbReference type="InterPro" id="IPR002303">
    <property type="entry name" value="Valyl-tRNA_ligase"/>
</dbReference>
<dbReference type="InterPro" id="IPR048044">
    <property type="entry name" value="Valyl-tRNA_ligase_actino"/>
</dbReference>
<dbReference type="HAMAP" id="MF_02005">
    <property type="entry name" value="Val_tRNA_synth_type2"/>
    <property type="match status" value="1"/>
</dbReference>
<dbReference type="InterPro" id="IPR009008">
    <property type="entry name" value="Val/Leu/Ile-tRNA-synth_edit"/>
</dbReference>
<dbReference type="Pfam" id="PF00133">
    <property type="entry name" value="tRNA-synt_1"/>
    <property type="match status" value="1"/>
</dbReference>
<dbReference type="GO" id="GO:0004832">
    <property type="term" value="F:valine-tRNA ligase activity"/>
    <property type="evidence" value="ECO:0007669"/>
    <property type="project" value="UniProtKB-UniRule"/>
</dbReference>
<proteinExistence type="inferred from homology"/>
<dbReference type="AlphaFoldDB" id="A0A8J2FNL6"/>
<evidence type="ECO:0000256" key="3">
    <source>
        <dbReference type="ARBA" id="ARBA00022598"/>
    </source>
</evidence>
<dbReference type="GO" id="GO:0005524">
    <property type="term" value="F:ATP binding"/>
    <property type="evidence" value="ECO:0007669"/>
    <property type="project" value="UniProtKB-KW"/>
</dbReference>
<dbReference type="GO" id="GO:0002161">
    <property type="term" value="F:aminoacyl-tRNA deacylase activity"/>
    <property type="evidence" value="ECO:0007669"/>
    <property type="project" value="InterPro"/>
</dbReference>
<dbReference type="EC" id="6.1.1.9" evidence="1 9"/>
<evidence type="ECO:0000256" key="9">
    <source>
        <dbReference type="NCBIfam" id="TIGR00422"/>
    </source>
</evidence>
<keyword evidence="7 10" id="KW-0030">Aminoacyl-tRNA synthetase</keyword>
<dbReference type="NCBIfam" id="NF009687">
    <property type="entry name" value="PRK13208.1"/>
    <property type="match status" value="1"/>
</dbReference>
<keyword evidence="14" id="KW-1185">Reference proteome</keyword>
<reference evidence="13" key="1">
    <citation type="submission" date="2021-02" db="EMBL/GenBank/DDBJ databases">
        <authorList>
            <person name="Cremers G."/>
            <person name="Picone N."/>
        </authorList>
    </citation>
    <scope>NUCLEOTIDE SEQUENCE</scope>
    <source>
        <strain evidence="13">PQ17</strain>
    </source>
</reference>
<dbReference type="PANTHER" id="PTHR11946:SF93">
    <property type="entry name" value="VALINE--TRNA LIGASE, CHLOROPLASTIC_MITOCHONDRIAL 2"/>
    <property type="match status" value="1"/>
</dbReference>
<dbReference type="GO" id="GO:0005829">
    <property type="term" value="C:cytosol"/>
    <property type="evidence" value="ECO:0007669"/>
    <property type="project" value="TreeGrafter"/>
</dbReference>
<dbReference type="GO" id="GO:0006438">
    <property type="term" value="P:valyl-tRNA aminoacylation"/>
    <property type="evidence" value="ECO:0007669"/>
    <property type="project" value="UniProtKB-UniRule"/>
</dbReference>
<dbReference type="NCBIfam" id="TIGR00422">
    <property type="entry name" value="valS"/>
    <property type="match status" value="1"/>
</dbReference>
<gene>
    <name evidence="13" type="primary">valS</name>
    <name evidence="13" type="ORF">MPNT_20215</name>
</gene>
<dbReference type="Pfam" id="PF08264">
    <property type="entry name" value="Anticodon_1"/>
    <property type="match status" value="1"/>
</dbReference>
<dbReference type="Gene3D" id="3.90.740.10">
    <property type="entry name" value="Valyl/Leucyl/Isoleucyl-tRNA synthetase, editing domain"/>
    <property type="match status" value="1"/>
</dbReference>
<evidence type="ECO:0000256" key="4">
    <source>
        <dbReference type="ARBA" id="ARBA00022741"/>
    </source>
</evidence>
<dbReference type="InterPro" id="IPR001412">
    <property type="entry name" value="aa-tRNA-synth_I_CS"/>
</dbReference>
<evidence type="ECO:0000256" key="1">
    <source>
        <dbReference type="ARBA" id="ARBA00013169"/>
    </source>
</evidence>
<dbReference type="EMBL" id="CAJNOB010000012">
    <property type="protein sequence ID" value="CAF0696401.1"/>
    <property type="molecule type" value="Genomic_DNA"/>
</dbReference>
<sequence>MDLVIPSQYDAAGCEAKWRQRWEEWGVYRFDPTRPRSENFVIDTPPPTVSGSLHVGHVFSYTHQDLVARYQRMRGRNVFYPMGWDDNGLPTERRVQNHFRIRCDPSVPYEPNLVLEPQESGPWRKVSRKNFIEACHILTRMDEQGYKELWQRLGLSVDWSLEYSTIGEKARRISQLSVLRLLEKGEVYQATFPVFWDVTFGTAVAQAEIEERECPGFMYHLRFGLTDDRFFVVATTRPELLAACVAVMVHPDDPRHGHLVGQVALTPLFAAPVPVLADRRVQPEKGTGIVMVCTFGDATDVEWWREYRLPLRQLLSPEGTVQLVHFGGASGWPSRDPDKANRIMQKLAGLDVERARHQIVQLLAEEGSLVGEPVPLVHAVKFYEKGDRPLEILPAKQWFIRLLDKKEELLRVAETIQWHPPHMLERYRAWVEGLSQDWCISRQRYFGVPFPVWYRCDEKGNPIYDQLLLPRKEELPVDPASDVPPGFRPEQRGTPNGFAPETDVLDTWATSGLTPLLCSGWDLEGSLHGQIFPMDLRPQAHEIIRTWAFYTIALVWMHQRTRPWHHVLISGWVLDPTRAKMSKSKGQVIVPSFLLEQYSADAVRYWAGRAKAGVDTTYDESMFRVGRRLMTKLWNAGRFVFSILSEVPRDKLHTAEVCRELDRGFLDKLRAVLKEAEQAFEQYDWSRALSAVENFFWWDFCDNYLEIIKERVYSREWTAGRGSALRVLDTCFSILLRLFAPFLPHLCEELWSYRYAESHGRRRSIHTSPWPTVEELEGFPYPCEAGSYEFALQGLSEVRKSKALAKRSVKWPVRDLVVRLPKPLPDPVQEAVKDIQFAAVAERISVEIVPDLVEPQWVVHLAEPADRG</sequence>
<keyword evidence="4 10" id="KW-0547">Nucleotide-binding</keyword>
<dbReference type="InterPro" id="IPR009080">
    <property type="entry name" value="tRNAsynth_Ia_anticodon-bd"/>
</dbReference>
<feature type="domain" description="Methionyl/Valyl/Leucyl/Isoleucyl-tRNA synthetase anticodon-binding" evidence="12">
    <location>
        <begin position="662"/>
        <end position="807"/>
    </location>
</feature>
<evidence type="ECO:0000313" key="13">
    <source>
        <dbReference type="EMBL" id="CAF0696401.1"/>
    </source>
</evidence>
<evidence type="ECO:0000256" key="7">
    <source>
        <dbReference type="ARBA" id="ARBA00023146"/>
    </source>
</evidence>
<dbReference type="Gene3D" id="3.40.50.620">
    <property type="entry name" value="HUPs"/>
    <property type="match status" value="2"/>
</dbReference>
<comment type="similarity">
    <text evidence="10">Belongs to the class-I aminoacyl-tRNA synthetase family.</text>
</comment>
<dbReference type="InterPro" id="IPR022874">
    <property type="entry name" value="Valine-tRNA_ligase_type_2"/>
</dbReference>
<dbReference type="PROSITE" id="PS00178">
    <property type="entry name" value="AA_TRNA_LIGASE_I"/>
    <property type="match status" value="1"/>
</dbReference>
<dbReference type="InterPro" id="IPR014729">
    <property type="entry name" value="Rossmann-like_a/b/a_fold"/>
</dbReference>
<accession>A0A8J2FNL6</accession>
<comment type="caution">
    <text evidence="13">The sequence shown here is derived from an EMBL/GenBank/DDBJ whole genome shotgun (WGS) entry which is preliminary data.</text>
</comment>
<evidence type="ECO:0000256" key="8">
    <source>
        <dbReference type="ARBA" id="ARBA00047552"/>
    </source>
</evidence>
<dbReference type="SUPFAM" id="SSF52374">
    <property type="entry name" value="Nucleotidylyl transferase"/>
    <property type="match status" value="1"/>
</dbReference>
<feature type="domain" description="Aminoacyl-tRNA synthetase class Ia" evidence="11">
    <location>
        <begin position="18"/>
        <end position="615"/>
    </location>
</feature>
<comment type="catalytic activity">
    <reaction evidence="8">
        <text>tRNA(Val) + L-valine + ATP = L-valyl-tRNA(Val) + AMP + diphosphate</text>
        <dbReference type="Rhea" id="RHEA:10704"/>
        <dbReference type="Rhea" id="RHEA-COMP:9672"/>
        <dbReference type="Rhea" id="RHEA-COMP:9708"/>
        <dbReference type="ChEBI" id="CHEBI:30616"/>
        <dbReference type="ChEBI" id="CHEBI:33019"/>
        <dbReference type="ChEBI" id="CHEBI:57762"/>
        <dbReference type="ChEBI" id="CHEBI:78442"/>
        <dbReference type="ChEBI" id="CHEBI:78537"/>
        <dbReference type="ChEBI" id="CHEBI:456215"/>
        <dbReference type="EC" id="6.1.1.9"/>
    </reaction>
</comment>
<evidence type="ECO:0000259" key="11">
    <source>
        <dbReference type="Pfam" id="PF00133"/>
    </source>
</evidence>
<protein>
    <recommendedName>
        <fullName evidence="1 9">Valine--tRNA ligase</fullName>
        <ecNumber evidence="1 9">6.1.1.9</ecNumber>
    </recommendedName>
</protein>
<name>A0A8J2FNL6_9BACT</name>
<dbReference type="Gene3D" id="1.10.730.10">
    <property type="entry name" value="Isoleucyl-tRNA Synthetase, Domain 1"/>
    <property type="match status" value="1"/>
</dbReference>
<evidence type="ECO:0000256" key="2">
    <source>
        <dbReference type="ARBA" id="ARBA00022490"/>
    </source>
</evidence>
<keyword evidence="5 10" id="KW-0067">ATP-binding</keyword>
<dbReference type="RefSeq" id="WP_174582005.1">
    <property type="nucleotide sequence ID" value="NZ_CAJNOB010000012.1"/>
</dbReference>
<evidence type="ECO:0000256" key="10">
    <source>
        <dbReference type="RuleBase" id="RU363035"/>
    </source>
</evidence>
<dbReference type="InterPro" id="IPR013155">
    <property type="entry name" value="M/V/L/I-tRNA-synth_anticd-bd"/>
</dbReference>
<dbReference type="InterPro" id="IPR033705">
    <property type="entry name" value="Anticodon_Ia_Val"/>
</dbReference>
<dbReference type="InterPro" id="IPR002300">
    <property type="entry name" value="aa-tRNA-synth_Ia"/>
</dbReference>
<dbReference type="PRINTS" id="PR00986">
    <property type="entry name" value="TRNASYNTHVAL"/>
</dbReference>
<evidence type="ECO:0000256" key="6">
    <source>
        <dbReference type="ARBA" id="ARBA00022917"/>
    </source>
</evidence>
<keyword evidence="6 10" id="KW-0648">Protein biosynthesis</keyword>
<dbReference type="SUPFAM" id="SSF50677">
    <property type="entry name" value="ValRS/IleRS/LeuRS editing domain"/>
    <property type="match status" value="1"/>
</dbReference>
<evidence type="ECO:0000259" key="12">
    <source>
        <dbReference type="Pfam" id="PF08264"/>
    </source>
</evidence>
<dbReference type="SUPFAM" id="SSF47323">
    <property type="entry name" value="Anticodon-binding domain of a subclass of class I aminoacyl-tRNA synthetases"/>
    <property type="match status" value="1"/>
</dbReference>
<keyword evidence="2" id="KW-0963">Cytoplasm</keyword>
<dbReference type="CDD" id="cd07962">
    <property type="entry name" value="Anticodon_Ia_Val"/>
    <property type="match status" value="1"/>
</dbReference>
<evidence type="ECO:0000256" key="5">
    <source>
        <dbReference type="ARBA" id="ARBA00022840"/>
    </source>
</evidence>
<organism evidence="13 14">
    <name type="scientific">Candidatus Methylacidithermus pantelleriae</name>
    <dbReference type="NCBI Taxonomy" id="2744239"/>
    <lineage>
        <taxon>Bacteria</taxon>
        <taxon>Pseudomonadati</taxon>
        <taxon>Verrucomicrobiota</taxon>
        <taxon>Methylacidiphilae</taxon>
        <taxon>Methylacidiphilales</taxon>
        <taxon>Methylacidiphilaceae</taxon>
        <taxon>Candidatus Methylacidithermus</taxon>
    </lineage>
</organism>
<dbReference type="Proteomes" id="UP000663859">
    <property type="component" value="Unassembled WGS sequence"/>
</dbReference>
<dbReference type="NCBIfam" id="NF000540">
    <property type="entry name" value="alt_ValS"/>
    <property type="match status" value="1"/>
</dbReference>
<dbReference type="PANTHER" id="PTHR11946">
    <property type="entry name" value="VALYL-TRNA SYNTHETASES"/>
    <property type="match status" value="1"/>
</dbReference>